<reference evidence="2 3" key="1">
    <citation type="submission" date="2019-08" db="EMBL/GenBank/DDBJ databases">
        <authorList>
            <person name="Shi S."/>
        </authorList>
    </citation>
    <scope>NUCLEOTIDE SEQUENCE [LARGE SCALE GENOMIC DNA]</scope>
    <source>
        <strain evidence="2 3">GY10130</strain>
    </source>
</reference>
<evidence type="ECO:0000313" key="3">
    <source>
        <dbReference type="Proteomes" id="UP000321926"/>
    </source>
</evidence>
<dbReference type="Proteomes" id="UP000321926">
    <property type="component" value="Unassembled WGS sequence"/>
</dbReference>
<name>A0A5C8K9T1_9BACT</name>
<comment type="caution">
    <text evidence="2">The sequence shown here is derived from an EMBL/GenBank/DDBJ whole genome shotgun (WGS) entry which is preliminary data.</text>
</comment>
<feature type="signal peptide" evidence="1">
    <location>
        <begin position="1"/>
        <end position="21"/>
    </location>
</feature>
<dbReference type="Pfam" id="PF20420">
    <property type="entry name" value="DUF6702"/>
    <property type="match status" value="1"/>
</dbReference>
<dbReference type="OrthoDB" id="5735516at2"/>
<evidence type="ECO:0000256" key="1">
    <source>
        <dbReference type="SAM" id="SignalP"/>
    </source>
</evidence>
<sequence length="164" mass="18860">MKLFRTLFFLFSLLLSLQTSAHDYHASITDISYNPKTQRLEVAIKVFMDDLEDALSKKTKGKIVYSKAAHVQQHLQAYLQQHLVFEQEKGKPLQHHFLGSEAETDAVWAYVEVPVQHATLPLLVHNTVLMELFNDQMNIVNINSKGKTNSLLFQKNDRPKKVNL</sequence>
<dbReference type="InterPro" id="IPR046525">
    <property type="entry name" value="DUF6702"/>
</dbReference>
<dbReference type="EMBL" id="VRTY01000008">
    <property type="protein sequence ID" value="TXK51552.1"/>
    <property type="molecule type" value="Genomic_DNA"/>
</dbReference>
<accession>A0A5C8K9T1</accession>
<gene>
    <name evidence="2" type="ORF">FVR03_03210</name>
</gene>
<feature type="chain" id="PRO_5023122599" evidence="1">
    <location>
        <begin position="22"/>
        <end position="164"/>
    </location>
</feature>
<evidence type="ECO:0000313" key="2">
    <source>
        <dbReference type="EMBL" id="TXK51552.1"/>
    </source>
</evidence>
<keyword evidence="3" id="KW-1185">Reference proteome</keyword>
<proteinExistence type="predicted"/>
<keyword evidence="1" id="KW-0732">Signal</keyword>
<dbReference type="AlphaFoldDB" id="A0A5C8K9T1"/>
<organism evidence="2 3">
    <name type="scientific">Pontibacter qinzhouensis</name>
    <dbReference type="NCBI Taxonomy" id="2603253"/>
    <lineage>
        <taxon>Bacteria</taxon>
        <taxon>Pseudomonadati</taxon>
        <taxon>Bacteroidota</taxon>
        <taxon>Cytophagia</taxon>
        <taxon>Cytophagales</taxon>
        <taxon>Hymenobacteraceae</taxon>
        <taxon>Pontibacter</taxon>
    </lineage>
</organism>
<protein>
    <submittedName>
        <fullName evidence="2">Uncharacterized protein</fullName>
    </submittedName>
</protein>